<name>A0ABY4YR57_9MICO</name>
<dbReference type="GO" id="GO:0008233">
    <property type="term" value="F:peptidase activity"/>
    <property type="evidence" value="ECO:0007669"/>
    <property type="project" value="UniProtKB-KW"/>
</dbReference>
<feature type="transmembrane region" description="Helical" evidence="5">
    <location>
        <begin position="109"/>
        <end position="129"/>
    </location>
</feature>
<evidence type="ECO:0000256" key="5">
    <source>
        <dbReference type="SAM" id="Phobius"/>
    </source>
</evidence>
<evidence type="ECO:0000313" key="8">
    <source>
        <dbReference type="Proteomes" id="UP001056455"/>
    </source>
</evidence>
<dbReference type="Gene3D" id="1.20.1540.10">
    <property type="entry name" value="Rhomboid-like"/>
    <property type="match status" value="1"/>
</dbReference>
<keyword evidence="7" id="KW-0645">Protease</keyword>
<evidence type="ECO:0000313" key="7">
    <source>
        <dbReference type="EMBL" id="USQ79241.1"/>
    </source>
</evidence>
<accession>A0ABY4YR57</accession>
<keyword evidence="3 5" id="KW-1133">Transmembrane helix</keyword>
<feature type="domain" description="Peptidase S54 rhomboid" evidence="6">
    <location>
        <begin position="69"/>
        <end position="178"/>
    </location>
</feature>
<dbReference type="RefSeq" id="WP_252592166.1">
    <property type="nucleotide sequence ID" value="NZ_CP099489.1"/>
</dbReference>
<dbReference type="InterPro" id="IPR035952">
    <property type="entry name" value="Rhomboid-like_sf"/>
</dbReference>
<sequence>MSVVAVVAIWVTYLTGWTVLRQSLTRLPRPRWGAVLLWCVVAVPSLVQLLWAPELLEWGGRDASAIASGEWWRLATSIVLQDGGWFGTVFNLSMLAVTLLLIGDVCRGLTCVSVFLVGGVLANVLTLWTTGQSGAGNSMATMCLLAAMAVTVAWPRRPAREVLVPCALLVVATLSLVVTGDEHGPAVVLGLVMGAGLVRRGLPVDG</sequence>
<dbReference type="EMBL" id="CP099489">
    <property type="protein sequence ID" value="USQ79241.1"/>
    <property type="molecule type" value="Genomic_DNA"/>
</dbReference>
<evidence type="ECO:0000256" key="4">
    <source>
        <dbReference type="ARBA" id="ARBA00023136"/>
    </source>
</evidence>
<dbReference type="Proteomes" id="UP001056455">
    <property type="component" value="Chromosome"/>
</dbReference>
<keyword evidence="8" id="KW-1185">Reference proteome</keyword>
<organism evidence="7 8">
    <name type="scientific">Ornithinimicrobium faecis</name>
    <dbReference type="NCBI Taxonomy" id="2934158"/>
    <lineage>
        <taxon>Bacteria</taxon>
        <taxon>Bacillati</taxon>
        <taxon>Actinomycetota</taxon>
        <taxon>Actinomycetes</taxon>
        <taxon>Micrococcales</taxon>
        <taxon>Ornithinimicrobiaceae</taxon>
        <taxon>Ornithinimicrobium</taxon>
    </lineage>
</organism>
<feature type="transmembrane region" description="Helical" evidence="5">
    <location>
        <begin position="32"/>
        <end position="51"/>
    </location>
</feature>
<evidence type="ECO:0000259" key="6">
    <source>
        <dbReference type="Pfam" id="PF01694"/>
    </source>
</evidence>
<comment type="subcellular location">
    <subcellularLocation>
        <location evidence="1">Membrane</location>
        <topology evidence="1">Multi-pass membrane protein</topology>
    </subcellularLocation>
</comment>
<evidence type="ECO:0000256" key="2">
    <source>
        <dbReference type="ARBA" id="ARBA00022692"/>
    </source>
</evidence>
<dbReference type="Pfam" id="PF01694">
    <property type="entry name" value="Rhomboid"/>
    <property type="match status" value="1"/>
</dbReference>
<feature type="transmembrane region" description="Helical" evidence="5">
    <location>
        <begin position="162"/>
        <end position="180"/>
    </location>
</feature>
<proteinExistence type="predicted"/>
<feature type="transmembrane region" description="Helical" evidence="5">
    <location>
        <begin position="83"/>
        <end position="102"/>
    </location>
</feature>
<dbReference type="GO" id="GO:0006508">
    <property type="term" value="P:proteolysis"/>
    <property type="evidence" value="ECO:0007669"/>
    <property type="project" value="UniProtKB-KW"/>
</dbReference>
<gene>
    <name evidence="7" type="ORF">NF556_16720</name>
</gene>
<evidence type="ECO:0000256" key="1">
    <source>
        <dbReference type="ARBA" id="ARBA00004141"/>
    </source>
</evidence>
<evidence type="ECO:0000256" key="3">
    <source>
        <dbReference type="ARBA" id="ARBA00022989"/>
    </source>
</evidence>
<feature type="transmembrane region" description="Helical" evidence="5">
    <location>
        <begin position="135"/>
        <end position="155"/>
    </location>
</feature>
<keyword evidence="7" id="KW-0378">Hydrolase</keyword>
<reference evidence="7" key="1">
    <citation type="submission" date="2022-06" db="EMBL/GenBank/DDBJ databases">
        <title>Ornithinimicrobium HY1793.</title>
        <authorList>
            <person name="Huang Y."/>
        </authorList>
    </citation>
    <scope>NUCLEOTIDE SEQUENCE</scope>
    <source>
        <strain evidence="7">HY1793</strain>
    </source>
</reference>
<protein>
    <submittedName>
        <fullName evidence="7">Rhomboid family intramembrane serine protease</fullName>
    </submittedName>
</protein>
<dbReference type="SUPFAM" id="SSF144091">
    <property type="entry name" value="Rhomboid-like"/>
    <property type="match status" value="1"/>
</dbReference>
<keyword evidence="4 5" id="KW-0472">Membrane</keyword>
<keyword evidence="2 5" id="KW-0812">Transmembrane</keyword>
<dbReference type="InterPro" id="IPR022764">
    <property type="entry name" value="Peptidase_S54_rhomboid_dom"/>
</dbReference>